<gene>
    <name evidence="2" type="ORF">EVAR_37248_1</name>
</gene>
<organism evidence="2 3">
    <name type="scientific">Eumeta variegata</name>
    <name type="common">Bagworm moth</name>
    <name type="synonym">Eumeta japonica</name>
    <dbReference type="NCBI Taxonomy" id="151549"/>
    <lineage>
        <taxon>Eukaryota</taxon>
        <taxon>Metazoa</taxon>
        <taxon>Ecdysozoa</taxon>
        <taxon>Arthropoda</taxon>
        <taxon>Hexapoda</taxon>
        <taxon>Insecta</taxon>
        <taxon>Pterygota</taxon>
        <taxon>Neoptera</taxon>
        <taxon>Endopterygota</taxon>
        <taxon>Lepidoptera</taxon>
        <taxon>Glossata</taxon>
        <taxon>Ditrysia</taxon>
        <taxon>Tineoidea</taxon>
        <taxon>Psychidae</taxon>
        <taxon>Oiketicinae</taxon>
        <taxon>Eumeta</taxon>
    </lineage>
</organism>
<feature type="compositionally biased region" description="Basic and acidic residues" evidence="1">
    <location>
        <begin position="32"/>
        <end position="41"/>
    </location>
</feature>
<evidence type="ECO:0000313" key="3">
    <source>
        <dbReference type="Proteomes" id="UP000299102"/>
    </source>
</evidence>
<proteinExistence type="predicted"/>
<comment type="caution">
    <text evidence="2">The sequence shown here is derived from an EMBL/GenBank/DDBJ whole genome shotgun (WGS) entry which is preliminary data.</text>
</comment>
<dbReference type="AlphaFoldDB" id="A0A4C1Y726"/>
<accession>A0A4C1Y726</accession>
<dbReference type="EMBL" id="BGZK01001098">
    <property type="protein sequence ID" value="GBP71153.1"/>
    <property type="molecule type" value="Genomic_DNA"/>
</dbReference>
<dbReference type="Proteomes" id="UP000299102">
    <property type="component" value="Unassembled WGS sequence"/>
</dbReference>
<name>A0A4C1Y726_EUMVA</name>
<sequence length="100" mass="11793">MCRDSKDSKTVFGHSLIIVVQQNSSLSERFPRNRTKTDKKMERHRNKFHPRLGPSARTRNIIKNVRLLRNRQPSGAHVLPMRRSEYFLQCDHRRPVTSSP</sequence>
<evidence type="ECO:0000313" key="2">
    <source>
        <dbReference type="EMBL" id="GBP71153.1"/>
    </source>
</evidence>
<protein>
    <submittedName>
        <fullName evidence="2">Uncharacterized protein</fullName>
    </submittedName>
</protein>
<feature type="region of interest" description="Disordered" evidence="1">
    <location>
        <begin position="32"/>
        <end position="54"/>
    </location>
</feature>
<keyword evidence="3" id="KW-1185">Reference proteome</keyword>
<reference evidence="2 3" key="1">
    <citation type="journal article" date="2019" name="Commun. Biol.">
        <title>The bagworm genome reveals a unique fibroin gene that provides high tensile strength.</title>
        <authorList>
            <person name="Kono N."/>
            <person name="Nakamura H."/>
            <person name="Ohtoshi R."/>
            <person name="Tomita M."/>
            <person name="Numata K."/>
            <person name="Arakawa K."/>
        </authorList>
    </citation>
    <scope>NUCLEOTIDE SEQUENCE [LARGE SCALE GENOMIC DNA]</scope>
</reference>
<evidence type="ECO:0000256" key="1">
    <source>
        <dbReference type="SAM" id="MobiDB-lite"/>
    </source>
</evidence>